<name>A0A5B8XWD7_9DELT</name>
<evidence type="ECO:0000256" key="3">
    <source>
        <dbReference type="ARBA" id="ARBA00022679"/>
    </source>
</evidence>
<evidence type="ECO:0000256" key="9">
    <source>
        <dbReference type="SAM" id="Phobius"/>
    </source>
</evidence>
<dbReference type="SUPFAM" id="SSF56112">
    <property type="entry name" value="Protein kinase-like (PK-like)"/>
    <property type="match status" value="1"/>
</dbReference>
<keyword evidence="9" id="KW-0812">Transmembrane</keyword>
<evidence type="ECO:0000256" key="8">
    <source>
        <dbReference type="ARBA" id="ARBA00048679"/>
    </source>
</evidence>
<evidence type="ECO:0000256" key="7">
    <source>
        <dbReference type="ARBA" id="ARBA00047899"/>
    </source>
</evidence>
<dbReference type="AlphaFoldDB" id="A0A5B8XWD7"/>
<evidence type="ECO:0000313" key="12">
    <source>
        <dbReference type="Proteomes" id="UP000321595"/>
    </source>
</evidence>
<dbReference type="KEGG" id="bbae:FRD01_12530"/>
<keyword evidence="12" id="KW-1185">Reference proteome</keyword>
<dbReference type="PANTHER" id="PTHR24363">
    <property type="entry name" value="SERINE/THREONINE PROTEIN KINASE"/>
    <property type="match status" value="1"/>
</dbReference>
<dbReference type="Gene3D" id="3.30.200.20">
    <property type="entry name" value="Phosphorylase Kinase, domain 1"/>
    <property type="match status" value="1"/>
</dbReference>
<keyword evidence="5" id="KW-0418">Kinase</keyword>
<feature type="domain" description="Protein kinase" evidence="10">
    <location>
        <begin position="1"/>
        <end position="270"/>
    </location>
</feature>
<dbReference type="OrthoDB" id="1492512at2"/>
<dbReference type="InterPro" id="IPR011009">
    <property type="entry name" value="Kinase-like_dom_sf"/>
</dbReference>
<keyword evidence="9" id="KW-0472">Membrane</keyword>
<protein>
    <recommendedName>
        <fullName evidence="1">non-specific serine/threonine protein kinase</fullName>
        <ecNumber evidence="1">2.7.11.1</ecNumber>
    </recommendedName>
</protein>
<dbReference type="EMBL" id="CP042467">
    <property type="protein sequence ID" value="QED28046.1"/>
    <property type="molecule type" value="Genomic_DNA"/>
</dbReference>
<dbReference type="GO" id="GO:0005524">
    <property type="term" value="F:ATP binding"/>
    <property type="evidence" value="ECO:0007669"/>
    <property type="project" value="UniProtKB-KW"/>
</dbReference>
<dbReference type="SMART" id="SM00220">
    <property type="entry name" value="S_TKc"/>
    <property type="match status" value="1"/>
</dbReference>
<sequence>MAMSELDQEHFAKIFPMLRVQNRLSHGLEETWSAWEERLGRPVTLKVYRLGNQENWDGLVQLRAEIWALSQSKHPATPKVFEDRESEIDGYNIYVVLETFEGNTLEYWQERNEDDVLSIAQEILLILNEIHNAETPLVHRNLTPANIVVSKDGLKLINFGSIHSIRPRTAEARQLWASTHESERFLSADMDRSLPRIDLYGLGITLIFLATGKIPMDMVREDGKLDWEVHDTIGLTSEFRDWINRMFEPDSEKRFLDASHALAALRKHWTDGLVKIYDGGRLQIETPPSQLIISSKSPTFQDYTLQVSLSVVAGVMGVWFWGISQFVSHTLFAVALIGAVWNVMDLFGKKMVLVIDSTGWKLTINGKTVDHGQVSSLEGLGYRRTREGTMLTIQKSDRPELFTNVDIDVRELEAVNTLIRQFKTSLR</sequence>
<keyword evidence="2" id="KW-0723">Serine/threonine-protein kinase</keyword>
<evidence type="ECO:0000256" key="6">
    <source>
        <dbReference type="ARBA" id="ARBA00022840"/>
    </source>
</evidence>
<reference evidence="11 12" key="1">
    <citation type="submission" date="2019-08" db="EMBL/GenBank/DDBJ databases">
        <authorList>
            <person name="Liang Q."/>
        </authorList>
    </citation>
    <scope>NUCLEOTIDE SEQUENCE [LARGE SCALE GENOMIC DNA]</scope>
    <source>
        <strain evidence="11 12">V1718</strain>
    </source>
</reference>
<feature type="transmembrane region" description="Helical" evidence="9">
    <location>
        <begin position="326"/>
        <end position="344"/>
    </location>
</feature>
<dbReference type="InterPro" id="IPR000719">
    <property type="entry name" value="Prot_kinase_dom"/>
</dbReference>
<keyword evidence="3" id="KW-0808">Transferase</keyword>
<keyword evidence="6" id="KW-0067">ATP-binding</keyword>
<dbReference type="EC" id="2.7.11.1" evidence="1"/>
<evidence type="ECO:0000259" key="10">
    <source>
        <dbReference type="PROSITE" id="PS50011"/>
    </source>
</evidence>
<evidence type="ECO:0000313" key="11">
    <source>
        <dbReference type="EMBL" id="QED28046.1"/>
    </source>
</evidence>
<dbReference type="Gene3D" id="1.10.510.10">
    <property type="entry name" value="Transferase(Phosphotransferase) domain 1"/>
    <property type="match status" value="1"/>
</dbReference>
<dbReference type="GO" id="GO:0004674">
    <property type="term" value="F:protein serine/threonine kinase activity"/>
    <property type="evidence" value="ECO:0007669"/>
    <property type="project" value="UniProtKB-KW"/>
</dbReference>
<evidence type="ECO:0000256" key="4">
    <source>
        <dbReference type="ARBA" id="ARBA00022741"/>
    </source>
</evidence>
<dbReference type="PROSITE" id="PS50011">
    <property type="entry name" value="PROTEIN_KINASE_DOM"/>
    <property type="match status" value="1"/>
</dbReference>
<dbReference type="Pfam" id="PF00069">
    <property type="entry name" value="Pkinase"/>
    <property type="match status" value="1"/>
</dbReference>
<proteinExistence type="predicted"/>
<evidence type="ECO:0000256" key="1">
    <source>
        <dbReference type="ARBA" id="ARBA00012513"/>
    </source>
</evidence>
<dbReference type="PANTHER" id="PTHR24363:SF0">
    <property type="entry name" value="SERINE_THREONINE KINASE LIKE DOMAIN CONTAINING 1"/>
    <property type="match status" value="1"/>
</dbReference>
<comment type="catalytic activity">
    <reaction evidence="8">
        <text>L-seryl-[protein] + ATP = O-phospho-L-seryl-[protein] + ADP + H(+)</text>
        <dbReference type="Rhea" id="RHEA:17989"/>
        <dbReference type="Rhea" id="RHEA-COMP:9863"/>
        <dbReference type="Rhea" id="RHEA-COMP:11604"/>
        <dbReference type="ChEBI" id="CHEBI:15378"/>
        <dbReference type="ChEBI" id="CHEBI:29999"/>
        <dbReference type="ChEBI" id="CHEBI:30616"/>
        <dbReference type="ChEBI" id="CHEBI:83421"/>
        <dbReference type="ChEBI" id="CHEBI:456216"/>
        <dbReference type="EC" id="2.7.11.1"/>
    </reaction>
</comment>
<keyword evidence="4" id="KW-0547">Nucleotide-binding</keyword>
<evidence type="ECO:0000256" key="5">
    <source>
        <dbReference type="ARBA" id="ARBA00022777"/>
    </source>
</evidence>
<comment type="catalytic activity">
    <reaction evidence="7">
        <text>L-threonyl-[protein] + ATP = O-phospho-L-threonyl-[protein] + ADP + H(+)</text>
        <dbReference type="Rhea" id="RHEA:46608"/>
        <dbReference type="Rhea" id="RHEA-COMP:11060"/>
        <dbReference type="Rhea" id="RHEA-COMP:11605"/>
        <dbReference type="ChEBI" id="CHEBI:15378"/>
        <dbReference type="ChEBI" id="CHEBI:30013"/>
        <dbReference type="ChEBI" id="CHEBI:30616"/>
        <dbReference type="ChEBI" id="CHEBI:61977"/>
        <dbReference type="ChEBI" id="CHEBI:456216"/>
        <dbReference type="EC" id="2.7.11.1"/>
    </reaction>
</comment>
<keyword evidence="9" id="KW-1133">Transmembrane helix</keyword>
<organism evidence="11 12">
    <name type="scientific">Microvenator marinus</name>
    <dbReference type="NCBI Taxonomy" id="2600177"/>
    <lineage>
        <taxon>Bacteria</taxon>
        <taxon>Deltaproteobacteria</taxon>
        <taxon>Bradymonadales</taxon>
        <taxon>Microvenatoraceae</taxon>
        <taxon>Microvenator</taxon>
    </lineage>
</organism>
<dbReference type="Proteomes" id="UP000321595">
    <property type="component" value="Chromosome"/>
</dbReference>
<gene>
    <name evidence="11" type="ORF">FRD01_12530</name>
</gene>
<accession>A0A5B8XWD7</accession>
<evidence type="ECO:0000256" key="2">
    <source>
        <dbReference type="ARBA" id="ARBA00022527"/>
    </source>
</evidence>